<dbReference type="InterPro" id="IPR013362">
    <property type="entry name" value="Pilus_4_PilV"/>
</dbReference>
<proteinExistence type="predicted"/>
<dbReference type="EMBL" id="JBHRTF010000002">
    <property type="protein sequence ID" value="MFC3114317.1"/>
    <property type="molecule type" value="Genomic_DNA"/>
</dbReference>
<sequence>MRQKNINAESHVNKQSGATLIEVAVTVLILATSLLAMATLQTRSLQFNQSAFMRSQANILAYDIMDRMRINRGLDNENRLAAYTADYDDEPAGNAVATADVTAWREAIEKQLPEGEGKIECVQATRICTISIRWKDSSLFDENNDDEDLAAEAVSEFEFTSVI</sequence>
<comment type="caution">
    <text evidence="2">The sequence shown here is derived from an EMBL/GenBank/DDBJ whole genome shotgun (WGS) entry which is preliminary data.</text>
</comment>
<feature type="transmembrane region" description="Helical" evidence="1">
    <location>
        <begin position="20"/>
        <end position="40"/>
    </location>
</feature>
<keyword evidence="1" id="KW-0812">Transmembrane</keyword>
<keyword evidence="1" id="KW-0472">Membrane</keyword>
<dbReference type="Proteomes" id="UP001595555">
    <property type="component" value="Unassembled WGS sequence"/>
</dbReference>
<name>A0ABV7FD09_9GAMM</name>
<reference evidence="3" key="1">
    <citation type="journal article" date="2019" name="Int. J. Syst. Evol. Microbiol.">
        <title>The Global Catalogue of Microorganisms (GCM) 10K type strain sequencing project: providing services to taxonomists for standard genome sequencing and annotation.</title>
        <authorList>
            <consortium name="The Broad Institute Genomics Platform"/>
            <consortium name="The Broad Institute Genome Sequencing Center for Infectious Disease"/>
            <person name="Wu L."/>
            <person name="Ma J."/>
        </authorList>
    </citation>
    <scope>NUCLEOTIDE SEQUENCE [LARGE SCALE GENOMIC DNA]</scope>
    <source>
        <strain evidence="3">KCTC 52237</strain>
    </source>
</reference>
<keyword evidence="1" id="KW-1133">Transmembrane helix</keyword>
<dbReference type="NCBIfam" id="TIGR02523">
    <property type="entry name" value="type_IV_pilV"/>
    <property type="match status" value="1"/>
</dbReference>
<keyword evidence="3" id="KW-1185">Reference proteome</keyword>
<organism evidence="2 3">
    <name type="scientific">Cellvibrio fontiphilus</name>
    <dbReference type="NCBI Taxonomy" id="1815559"/>
    <lineage>
        <taxon>Bacteria</taxon>
        <taxon>Pseudomonadati</taxon>
        <taxon>Pseudomonadota</taxon>
        <taxon>Gammaproteobacteria</taxon>
        <taxon>Cellvibrionales</taxon>
        <taxon>Cellvibrionaceae</taxon>
        <taxon>Cellvibrio</taxon>
    </lineage>
</organism>
<accession>A0ABV7FD09</accession>
<evidence type="ECO:0000313" key="2">
    <source>
        <dbReference type="EMBL" id="MFC3114317.1"/>
    </source>
</evidence>
<evidence type="ECO:0000256" key="1">
    <source>
        <dbReference type="SAM" id="Phobius"/>
    </source>
</evidence>
<protein>
    <submittedName>
        <fullName evidence="2">Type IV pilus modification protein PilV</fullName>
    </submittedName>
</protein>
<evidence type="ECO:0000313" key="3">
    <source>
        <dbReference type="Proteomes" id="UP001595555"/>
    </source>
</evidence>
<gene>
    <name evidence="2" type="primary">pilV</name>
    <name evidence="2" type="ORF">ACFODX_02035</name>
</gene>
<dbReference type="RefSeq" id="WP_324256834.1">
    <property type="nucleotide sequence ID" value="NZ_JAYKTU010000001.1"/>
</dbReference>